<dbReference type="PANTHER" id="PTHR13131">
    <property type="entry name" value="CYSTINOSIN"/>
    <property type="match status" value="1"/>
</dbReference>
<evidence type="ECO:0000256" key="1">
    <source>
        <dbReference type="ARBA" id="ARBA00004127"/>
    </source>
</evidence>
<evidence type="ECO:0000256" key="4">
    <source>
        <dbReference type="ARBA" id="ARBA00022737"/>
    </source>
</evidence>
<proteinExistence type="predicted"/>
<keyword evidence="6 8" id="KW-0472">Membrane</keyword>
<dbReference type="NCBIfam" id="TIGR00951">
    <property type="entry name" value="2A43"/>
    <property type="match status" value="1"/>
</dbReference>
<name>A0A127ZDB8_9BASI</name>
<protein>
    <submittedName>
        <fullName evidence="9">Related to cystinosin</fullName>
    </submittedName>
</protein>
<evidence type="ECO:0000256" key="8">
    <source>
        <dbReference type="SAM" id="Phobius"/>
    </source>
</evidence>
<dbReference type="AlphaFoldDB" id="A0A127ZDB8"/>
<dbReference type="EMBL" id="LK056663">
    <property type="protein sequence ID" value="CDU23607.1"/>
    <property type="molecule type" value="Genomic_DNA"/>
</dbReference>
<keyword evidence="4" id="KW-0677">Repeat</keyword>
<feature type="compositionally biased region" description="Polar residues" evidence="7">
    <location>
        <begin position="292"/>
        <end position="312"/>
    </location>
</feature>
<dbReference type="GO" id="GO:0012505">
    <property type="term" value="C:endomembrane system"/>
    <property type="evidence" value="ECO:0007669"/>
    <property type="project" value="UniProtKB-SubCell"/>
</dbReference>
<comment type="subcellular location">
    <subcellularLocation>
        <location evidence="1">Endomembrane system</location>
        <topology evidence="1">Multi-pass membrane protein</topology>
    </subcellularLocation>
</comment>
<dbReference type="GO" id="GO:0015184">
    <property type="term" value="F:L-cystine transmembrane transporter activity"/>
    <property type="evidence" value="ECO:0007669"/>
    <property type="project" value="TreeGrafter"/>
</dbReference>
<dbReference type="SMART" id="SM00679">
    <property type="entry name" value="CTNS"/>
    <property type="match status" value="2"/>
</dbReference>
<evidence type="ECO:0000256" key="3">
    <source>
        <dbReference type="ARBA" id="ARBA00022692"/>
    </source>
</evidence>
<dbReference type="InterPro" id="IPR005282">
    <property type="entry name" value="LC_transporter"/>
</dbReference>
<dbReference type="Gene3D" id="1.20.1280.290">
    <property type="match status" value="1"/>
</dbReference>
<accession>A0A127ZDB8</accession>
<gene>
    <name evidence="9" type="ORF">SPSC_02236</name>
</gene>
<dbReference type="GO" id="GO:0005774">
    <property type="term" value="C:vacuolar membrane"/>
    <property type="evidence" value="ECO:0007669"/>
    <property type="project" value="TreeGrafter"/>
</dbReference>
<evidence type="ECO:0000256" key="7">
    <source>
        <dbReference type="SAM" id="MobiDB-lite"/>
    </source>
</evidence>
<dbReference type="GO" id="GO:0000324">
    <property type="term" value="C:fungal-type vacuole"/>
    <property type="evidence" value="ECO:0007669"/>
    <property type="project" value="TreeGrafter"/>
</dbReference>
<dbReference type="InterPro" id="IPR006603">
    <property type="entry name" value="PQ-loop_rpt"/>
</dbReference>
<feature type="transmembrane region" description="Helical" evidence="8">
    <location>
        <begin position="62"/>
        <end position="85"/>
    </location>
</feature>
<organism evidence="9">
    <name type="scientific">Sporisorium scitamineum</name>
    <dbReference type="NCBI Taxonomy" id="49012"/>
    <lineage>
        <taxon>Eukaryota</taxon>
        <taxon>Fungi</taxon>
        <taxon>Dikarya</taxon>
        <taxon>Basidiomycota</taxon>
        <taxon>Ustilaginomycotina</taxon>
        <taxon>Ustilaginomycetes</taxon>
        <taxon>Ustilaginales</taxon>
        <taxon>Ustilaginaceae</taxon>
        <taxon>Sporisorium</taxon>
    </lineage>
</organism>
<dbReference type="PANTHER" id="PTHR13131:SF5">
    <property type="entry name" value="CYSTINOSIN"/>
    <property type="match status" value="1"/>
</dbReference>
<keyword evidence="2" id="KW-0813">Transport</keyword>
<reference evidence="9" key="1">
    <citation type="submission" date="2014-06" db="EMBL/GenBank/DDBJ databases">
        <authorList>
            <person name="Ju J."/>
            <person name="Zhang J."/>
        </authorList>
    </citation>
    <scope>NUCLEOTIDE SEQUENCE</scope>
    <source>
        <strain evidence="9">SscI8</strain>
    </source>
</reference>
<evidence type="ECO:0000313" key="9">
    <source>
        <dbReference type="EMBL" id="CDU23607.1"/>
    </source>
</evidence>
<feature type="transmembrane region" description="Helical" evidence="8">
    <location>
        <begin position="105"/>
        <end position="124"/>
    </location>
</feature>
<dbReference type="Pfam" id="PF04193">
    <property type="entry name" value="PQ-loop"/>
    <property type="match status" value="2"/>
</dbReference>
<evidence type="ECO:0000256" key="5">
    <source>
        <dbReference type="ARBA" id="ARBA00022989"/>
    </source>
</evidence>
<dbReference type="OrthoDB" id="75720at2759"/>
<evidence type="ECO:0000256" key="6">
    <source>
        <dbReference type="ARBA" id="ARBA00023136"/>
    </source>
</evidence>
<keyword evidence="5 8" id="KW-1133">Transmembrane helix</keyword>
<keyword evidence="3 8" id="KW-0812">Transmembrane</keyword>
<feature type="transmembrane region" description="Helical" evidence="8">
    <location>
        <begin position="136"/>
        <end position="153"/>
    </location>
</feature>
<sequence>MGLITRPLHTTLTPHPTPPFLPLAISHLLGWIYTLAWSLSFYPQIIHNHLHKSTLGLSPDFVALNALGHTSYLVYNTLLLFYPPVRRAYRKTHAGRDNVVQLNDWVFSAHACLLALITLAQYLAYRKADQAVSRTVRLSLAVALTAGVFLAGAKRLNLVGWLDVVAAASTLKLAVTLTKYLPQIRLNARRASTKGFMIENILLDLLGGVLSLAQLVVDAVWIQGSWNDVSGDWGKLGLGLLSVAFDGVLCWQHYVLYGPVEPVVEVGGEEERREARRAYGATNEADQAGASRPNQDGQGESSSLLRFTLSDG</sequence>
<feature type="region of interest" description="Disordered" evidence="7">
    <location>
        <begin position="274"/>
        <end position="312"/>
    </location>
</feature>
<feature type="transmembrane region" description="Helical" evidence="8">
    <location>
        <begin position="20"/>
        <end position="42"/>
    </location>
</feature>
<evidence type="ECO:0000256" key="2">
    <source>
        <dbReference type="ARBA" id="ARBA00022448"/>
    </source>
</evidence>